<accession>A0A2V3IH55</accession>
<comment type="similarity">
    <text evidence="2">Belongs to the RNA methyltransferase RsmE family.</text>
</comment>
<dbReference type="InterPro" id="IPR006700">
    <property type="entry name" value="RsmE"/>
</dbReference>
<keyword evidence="13" id="KW-1185">Reference proteome</keyword>
<evidence type="ECO:0000256" key="8">
    <source>
        <dbReference type="ARBA" id="ARBA00022691"/>
    </source>
</evidence>
<evidence type="ECO:0000256" key="1">
    <source>
        <dbReference type="ARBA" id="ARBA00004496"/>
    </source>
</evidence>
<evidence type="ECO:0000313" key="12">
    <source>
        <dbReference type="EMBL" id="PXF41407.1"/>
    </source>
</evidence>
<dbReference type="GO" id="GO:0070475">
    <property type="term" value="P:rRNA base methylation"/>
    <property type="evidence" value="ECO:0007669"/>
    <property type="project" value="TreeGrafter"/>
</dbReference>
<keyword evidence="5" id="KW-0698">rRNA processing</keyword>
<dbReference type="GO" id="GO:0005737">
    <property type="term" value="C:cytoplasm"/>
    <property type="evidence" value="ECO:0007669"/>
    <property type="project" value="UniProtKB-SubCell"/>
</dbReference>
<evidence type="ECO:0000313" key="13">
    <source>
        <dbReference type="Proteomes" id="UP000247409"/>
    </source>
</evidence>
<dbReference type="EC" id="2.1.1.193" evidence="3"/>
<feature type="domain" description="Ribosomal RNA small subunit methyltransferase E methyltransferase" evidence="11">
    <location>
        <begin position="3"/>
        <end position="127"/>
    </location>
</feature>
<dbReference type="SUPFAM" id="SSF75217">
    <property type="entry name" value="alpha/beta knot"/>
    <property type="match status" value="1"/>
</dbReference>
<evidence type="ECO:0000256" key="4">
    <source>
        <dbReference type="ARBA" id="ARBA00022490"/>
    </source>
</evidence>
<name>A0A2V3IH55_9FLOR</name>
<evidence type="ECO:0000256" key="2">
    <source>
        <dbReference type="ARBA" id="ARBA00005528"/>
    </source>
</evidence>
<dbReference type="GO" id="GO:0070042">
    <property type="term" value="F:rRNA (uridine-N3-)-methyltransferase activity"/>
    <property type="evidence" value="ECO:0007669"/>
    <property type="project" value="TreeGrafter"/>
</dbReference>
<organism evidence="12 13">
    <name type="scientific">Gracilariopsis chorda</name>
    <dbReference type="NCBI Taxonomy" id="448386"/>
    <lineage>
        <taxon>Eukaryota</taxon>
        <taxon>Rhodophyta</taxon>
        <taxon>Florideophyceae</taxon>
        <taxon>Rhodymeniophycidae</taxon>
        <taxon>Gracilariales</taxon>
        <taxon>Gracilariaceae</taxon>
        <taxon>Gracilariopsis</taxon>
    </lineage>
</organism>
<keyword evidence="6 12" id="KW-0489">Methyltransferase</keyword>
<comment type="catalytic activity">
    <reaction evidence="10">
        <text>uridine(1498) in 16S rRNA + S-adenosyl-L-methionine = N(3)-methyluridine(1498) in 16S rRNA + S-adenosyl-L-homocysteine + H(+)</text>
        <dbReference type="Rhea" id="RHEA:42920"/>
        <dbReference type="Rhea" id="RHEA-COMP:10283"/>
        <dbReference type="Rhea" id="RHEA-COMP:10284"/>
        <dbReference type="ChEBI" id="CHEBI:15378"/>
        <dbReference type="ChEBI" id="CHEBI:57856"/>
        <dbReference type="ChEBI" id="CHEBI:59789"/>
        <dbReference type="ChEBI" id="CHEBI:65315"/>
        <dbReference type="ChEBI" id="CHEBI:74502"/>
        <dbReference type="EC" id="2.1.1.193"/>
    </reaction>
</comment>
<dbReference type="InterPro" id="IPR046886">
    <property type="entry name" value="RsmE_MTase_dom"/>
</dbReference>
<dbReference type="Proteomes" id="UP000247409">
    <property type="component" value="Unassembled WGS sequence"/>
</dbReference>
<keyword evidence="4" id="KW-0963">Cytoplasm</keyword>
<evidence type="ECO:0000256" key="3">
    <source>
        <dbReference type="ARBA" id="ARBA00012328"/>
    </source>
</evidence>
<dbReference type="EMBL" id="NBIV01000218">
    <property type="protein sequence ID" value="PXF41407.1"/>
    <property type="molecule type" value="Genomic_DNA"/>
</dbReference>
<evidence type="ECO:0000256" key="10">
    <source>
        <dbReference type="ARBA" id="ARBA00047944"/>
    </source>
</evidence>
<comment type="function">
    <text evidence="9">Specifically methylates the N3 position of the uracil ring of uridine 1498 (m3U1498) in 16S rRNA. Acts on the fully assembled 30S ribosomal subunit.</text>
</comment>
<proteinExistence type="inferred from homology"/>
<comment type="caution">
    <text evidence="12">The sequence shown here is derived from an EMBL/GenBank/DDBJ whole genome shotgun (WGS) entry which is preliminary data.</text>
</comment>
<evidence type="ECO:0000256" key="9">
    <source>
        <dbReference type="ARBA" id="ARBA00025699"/>
    </source>
</evidence>
<dbReference type="NCBIfam" id="TIGR00046">
    <property type="entry name" value="RsmE family RNA methyltransferase"/>
    <property type="match status" value="1"/>
</dbReference>
<dbReference type="InterPro" id="IPR029028">
    <property type="entry name" value="Alpha/beta_knot_MTases"/>
</dbReference>
<gene>
    <name evidence="12" type="ORF">BWQ96_08905</name>
</gene>
<comment type="subcellular location">
    <subcellularLocation>
        <location evidence="1">Cytoplasm</location>
    </subcellularLocation>
</comment>
<keyword evidence="8" id="KW-0949">S-adenosyl-L-methionine</keyword>
<dbReference type="CDD" id="cd18084">
    <property type="entry name" value="RsmE-like"/>
    <property type="match status" value="1"/>
</dbReference>
<dbReference type="Pfam" id="PF04452">
    <property type="entry name" value="Methyltrans_RNA"/>
    <property type="match status" value="1"/>
</dbReference>
<evidence type="ECO:0000256" key="7">
    <source>
        <dbReference type="ARBA" id="ARBA00022679"/>
    </source>
</evidence>
<dbReference type="PANTHER" id="PTHR30027:SF3">
    <property type="entry name" value="16S RRNA (URACIL(1498)-N(3))-METHYLTRANSFERASE"/>
    <property type="match status" value="1"/>
</dbReference>
<dbReference type="InterPro" id="IPR029026">
    <property type="entry name" value="tRNA_m1G_MTases_N"/>
</dbReference>
<keyword evidence="7 12" id="KW-0808">Transferase</keyword>
<protein>
    <recommendedName>
        <fullName evidence="3">16S rRNA (uracil(1498)-N(3))-methyltransferase</fullName>
        <ecNumber evidence="3">2.1.1.193</ecNumber>
    </recommendedName>
</protein>
<reference evidence="12 13" key="1">
    <citation type="journal article" date="2018" name="Mol. Biol. Evol.">
        <title>Analysis of the draft genome of the red seaweed Gracilariopsis chorda provides insights into genome size evolution in Rhodophyta.</title>
        <authorList>
            <person name="Lee J."/>
            <person name="Yang E.C."/>
            <person name="Graf L."/>
            <person name="Yang J.H."/>
            <person name="Qiu H."/>
            <person name="Zel Zion U."/>
            <person name="Chan C.X."/>
            <person name="Stephens T.G."/>
            <person name="Weber A.P.M."/>
            <person name="Boo G.H."/>
            <person name="Boo S.M."/>
            <person name="Kim K.M."/>
            <person name="Shin Y."/>
            <person name="Jung M."/>
            <person name="Lee S.J."/>
            <person name="Yim H.S."/>
            <person name="Lee J.H."/>
            <person name="Bhattacharya D."/>
            <person name="Yoon H.S."/>
        </authorList>
    </citation>
    <scope>NUCLEOTIDE SEQUENCE [LARGE SCALE GENOMIC DNA]</scope>
    <source>
        <strain evidence="12 13">SKKU-2015</strain>
        <tissue evidence="12">Whole body</tissue>
    </source>
</reference>
<dbReference type="PANTHER" id="PTHR30027">
    <property type="entry name" value="RIBOSOMAL RNA SMALL SUBUNIT METHYLTRANSFERASE E"/>
    <property type="match status" value="1"/>
</dbReference>
<evidence type="ECO:0000259" key="11">
    <source>
        <dbReference type="Pfam" id="PF04452"/>
    </source>
</evidence>
<evidence type="ECO:0000256" key="5">
    <source>
        <dbReference type="ARBA" id="ARBA00022552"/>
    </source>
</evidence>
<evidence type="ECO:0000256" key="6">
    <source>
        <dbReference type="ARBA" id="ARBA00022603"/>
    </source>
</evidence>
<dbReference type="Gene3D" id="3.40.1280.10">
    <property type="match status" value="1"/>
</dbReference>
<dbReference type="OrthoDB" id="3465at2759"/>
<dbReference type="AlphaFoldDB" id="A0A2V3IH55"/>
<sequence length="149" mass="16292">MRTKRTIATMPSANKLERWNRIAIAASKQSLRDVPPEIAAIDFSSALETVVLHPLPFLLCSMGDLLLSSSCQTRIRREKQALVIVGPEGGFEMSEARQLTEAGAIPVSLGSNRLRIETAAIVSVALISQILYTTMIREDEASNKSKSHT</sequence>